<comment type="subcellular location">
    <subcellularLocation>
        <location evidence="1">Cell membrane</location>
        <topology evidence="1">Multi-pass membrane protein</topology>
    </subcellularLocation>
</comment>
<dbReference type="Gene3D" id="2.30.30.60">
    <property type="match status" value="1"/>
</dbReference>
<feature type="transmembrane region" description="Helical" evidence="7">
    <location>
        <begin position="55"/>
        <end position="82"/>
    </location>
</feature>
<feature type="transmembrane region" description="Helical" evidence="7">
    <location>
        <begin position="158"/>
        <end position="182"/>
    </location>
</feature>
<dbReference type="InterPro" id="IPR010920">
    <property type="entry name" value="LSM_dom_sf"/>
</dbReference>
<proteinExistence type="inferred from homology"/>
<gene>
    <name evidence="12" type="ORF">DFR51_1297</name>
    <name evidence="11" type="ORF">SmB9_23700</name>
</gene>
<feature type="transmembrane region" description="Helical" evidence="7">
    <location>
        <begin position="238"/>
        <end position="260"/>
    </location>
</feature>
<feature type="transmembrane region" description="Helical" evidence="7">
    <location>
        <begin position="23"/>
        <end position="43"/>
    </location>
</feature>
<organism evidence="11 13">
    <name type="scientific">Sphingosinicella microcystinivorans</name>
    <dbReference type="NCBI Taxonomy" id="335406"/>
    <lineage>
        <taxon>Bacteria</taxon>
        <taxon>Pseudomonadati</taxon>
        <taxon>Pseudomonadota</taxon>
        <taxon>Alphaproteobacteria</taxon>
        <taxon>Sphingomonadales</taxon>
        <taxon>Sphingosinicellaceae</taxon>
        <taxon>Sphingosinicella</taxon>
    </lineage>
</organism>
<dbReference type="PANTHER" id="PTHR30347:SF1">
    <property type="entry name" value="MECHANOSENSITIVE CHANNEL MSCK"/>
    <property type="match status" value="1"/>
</dbReference>
<dbReference type="GO" id="GO:0008381">
    <property type="term" value="F:mechanosensitive monoatomic ion channel activity"/>
    <property type="evidence" value="ECO:0007669"/>
    <property type="project" value="UniProtKB-ARBA"/>
</dbReference>
<evidence type="ECO:0000256" key="6">
    <source>
        <dbReference type="ARBA" id="ARBA00023136"/>
    </source>
</evidence>
<dbReference type="SUPFAM" id="SSF82861">
    <property type="entry name" value="Mechanosensitive channel protein MscS (YggB), transmembrane region"/>
    <property type="match status" value="1"/>
</dbReference>
<dbReference type="SUPFAM" id="SSF50182">
    <property type="entry name" value="Sm-like ribonucleoproteins"/>
    <property type="match status" value="1"/>
</dbReference>
<feature type="domain" description="Mechanosensitive ion channel transmembrane helices 2/3" evidence="10">
    <location>
        <begin position="211"/>
        <end position="247"/>
    </location>
</feature>
<dbReference type="InterPro" id="IPR006685">
    <property type="entry name" value="MscS_channel_2nd"/>
</dbReference>
<keyword evidence="5 7" id="KW-1133">Transmembrane helix</keyword>
<evidence type="ECO:0000313" key="12">
    <source>
        <dbReference type="EMBL" id="RKS91730.1"/>
    </source>
</evidence>
<comment type="similarity">
    <text evidence="2">Belongs to the MscS (TC 1.A.23) family.</text>
</comment>
<evidence type="ECO:0000256" key="4">
    <source>
        <dbReference type="ARBA" id="ARBA00022692"/>
    </source>
</evidence>
<reference evidence="11 13" key="1">
    <citation type="submission" date="2018-06" db="EMBL/GenBank/DDBJ databases">
        <title>Complete Genome Sequence of the Microcystin-Degrading Bacterium Sphingosinicella microcystinivorans Strain B-9.</title>
        <authorList>
            <person name="Jin H."/>
            <person name="Nishizawa T."/>
            <person name="Guo Y."/>
            <person name="Nishizawa A."/>
            <person name="Park H."/>
            <person name="Kato H."/>
            <person name="Tsuji K."/>
            <person name="Harada K."/>
        </authorList>
    </citation>
    <scope>NUCLEOTIDE SEQUENCE [LARGE SCALE GENOMIC DNA]</scope>
    <source>
        <strain evidence="11 13">B9</strain>
    </source>
</reference>
<evidence type="ECO:0000256" key="2">
    <source>
        <dbReference type="ARBA" id="ARBA00008017"/>
    </source>
</evidence>
<feature type="transmembrane region" description="Helical" evidence="7">
    <location>
        <begin position="119"/>
        <end position="138"/>
    </location>
</feature>
<feature type="domain" description="Mechanosensitive ion channel MscS" evidence="8">
    <location>
        <begin position="249"/>
        <end position="314"/>
    </location>
</feature>
<keyword evidence="4 7" id="KW-0812">Transmembrane</keyword>
<evidence type="ECO:0000259" key="10">
    <source>
        <dbReference type="Pfam" id="PF21088"/>
    </source>
</evidence>
<dbReference type="KEGG" id="smic:SmB9_23700"/>
<feature type="transmembrane region" description="Helical" evidence="7">
    <location>
        <begin position="94"/>
        <end position="112"/>
    </location>
</feature>
<dbReference type="Proteomes" id="UP000275727">
    <property type="component" value="Chromosome"/>
</dbReference>
<dbReference type="Pfam" id="PF00924">
    <property type="entry name" value="MS_channel_2nd"/>
    <property type="match status" value="1"/>
</dbReference>
<feature type="domain" description="Mechanosensitive ion channel MscS C-terminal" evidence="9">
    <location>
        <begin position="323"/>
        <end position="406"/>
    </location>
</feature>
<keyword evidence="3" id="KW-1003">Cell membrane</keyword>
<dbReference type="Gene3D" id="1.10.287.1260">
    <property type="match status" value="1"/>
</dbReference>
<accession>A0AAD1D7C9</accession>
<dbReference type="SUPFAM" id="SSF82689">
    <property type="entry name" value="Mechanosensitive channel protein MscS (YggB), C-terminal domain"/>
    <property type="match status" value="1"/>
</dbReference>
<evidence type="ECO:0000256" key="7">
    <source>
        <dbReference type="SAM" id="Phobius"/>
    </source>
</evidence>
<dbReference type="InterPro" id="IPR023408">
    <property type="entry name" value="MscS_beta-dom_sf"/>
</dbReference>
<sequence>MGRPFDIAQFLGLPADAVLEARALPVAAVIIAWGLGYVLARFSAPYIQKRAGPRFTFIAGGIGLRAAHSLGAMLALLLLFIAGNVAEPDPFSTLVLASAMGITSAYLVFQLCRTAQVGVLIAALLVTATLVAVVAAKLGGLQPLIDVLGTVKLDIGKYSLSLLGVLNGLLVLGTLFALIRFLMRVSTHWIDSAHDLDGSQRVLFQKVSGLGILAVGVFVGIDLLGIDLTALKVFSGALGLAIGFGMQKTFGNLLAGLILLMDRSIKPGDVIVIGDTFGWVNKIGVRAVSVLTRDGKEFLIPNEKLMTEQVENWSYSSRNVRVHIPVGVSYRSDIRKAQELMLRAANETPRVLSDPPPNVWLKGYGDSAVDHEILIWISDAEEGTGNVRSAILNRLWHLFQSEGIEIPFPQRDVHVHMVAPSPEKPADA</sequence>
<dbReference type="PANTHER" id="PTHR30347">
    <property type="entry name" value="POTASSIUM CHANNEL RELATED"/>
    <property type="match status" value="1"/>
</dbReference>
<evidence type="ECO:0000313" key="14">
    <source>
        <dbReference type="Proteomes" id="UP000276029"/>
    </source>
</evidence>
<dbReference type="EMBL" id="RBWX01000007">
    <property type="protein sequence ID" value="RKS91730.1"/>
    <property type="molecule type" value="Genomic_DNA"/>
</dbReference>
<name>A0AAD1D7C9_SPHMI</name>
<dbReference type="InterPro" id="IPR011066">
    <property type="entry name" value="MscS_channel_C_sf"/>
</dbReference>
<dbReference type="InterPro" id="IPR049278">
    <property type="entry name" value="MS_channel_C"/>
</dbReference>
<evidence type="ECO:0000259" key="9">
    <source>
        <dbReference type="Pfam" id="PF21082"/>
    </source>
</evidence>
<dbReference type="Pfam" id="PF21088">
    <property type="entry name" value="MS_channel_1st"/>
    <property type="match status" value="1"/>
</dbReference>
<protein>
    <submittedName>
        <fullName evidence="12">Mechanosensitive ion channel-like protein</fullName>
    </submittedName>
</protein>
<dbReference type="InterPro" id="IPR052702">
    <property type="entry name" value="MscS-like_channel"/>
</dbReference>
<dbReference type="InterPro" id="IPR011014">
    <property type="entry name" value="MscS_channel_TM-2"/>
</dbReference>
<evidence type="ECO:0000256" key="1">
    <source>
        <dbReference type="ARBA" id="ARBA00004651"/>
    </source>
</evidence>
<dbReference type="AlphaFoldDB" id="A0AAD1D7C9"/>
<feature type="transmembrane region" description="Helical" evidence="7">
    <location>
        <begin position="203"/>
        <end position="226"/>
    </location>
</feature>
<dbReference type="Pfam" id="PF21082">
    <property type="entry name" value="MS_channel_3rd"/>
    <property type="match status" value="1"/>
</dbReference>
<evidence type="ECO:0000313" key="13">
    <source>
        <dbReference type="Proteomes" id="UP000275727"/>
    </source>
</evidence>
<evidence type="ECO:0000313" key="11">
    <source>
        <dbReference type="EMBL" id="BBE34712.1"/>
    </source>
</evidence>
<dbReference type="InterPro" id="IPR049142">
    <property type="entry name" value="MS_channel_1st"/>
</dbReference>
<dbReference type="EMBL" id="AP018711">
    <property type="protein sequence ID" value="BBE34712.1"/>
    <property type="molecule type" value="Genomic_DNA"/>
</dbReference>
<keyword evidence="14" id="KW-1185">Reference proteome</keyword>
<reference evidence="12 14" key="2">
    <citation type="submission" date="2018-10" db="EMBL/GenBank/DDBJ databases">
        <title>Genomic Encyclopedia of Type Strains, Phase IV (KMG-IV): sequencing the most valuable type-strain genomes for metagenomic binning, comparative biology and taxonomic classification.</title>
        <authorList>
            <person name="Goeker M."/>
        </authorList>
    </citation>
    <scope>NUCLEOTIDE SEQUENCE [LARGE SCALE GENOMIC DNA]</scope>
    <source>
        <strain evidence="12 14">DSM 19791</strain>
    </source>
</reference>
<keyword evidence="6 7" id="KW-0472">Membrane</keyword>
<evidence type="ECO:0000256" key="3">
    <source>
        <dbReference type="ARBA" id="ARBA00022475"/>
    </source>
</evidence>
<evidence type="ECO:0000259" key="8">
    <source>
        <dbReference type="Pfam" id="PF00924"/>
    </source>
</evidence>
<dbReference type="RefSeq" id="WP_121048154.1">
    <property type="nucleotide sequence ID" value="NZ_AP018711.1"/>
</dbReference>
<dbReference type="Gene3D" id="3.30.70.100">
    <property type="match status" value="1"/>
</dbReference>
<evidence type="ECO:0000256" key="5">
    <source>
        <dbReference type="ARBA" id="ARBA00022989"/>
    </source>
</evidence>
<dbReference type="GO" id="GO:0005886">
    <property type="term" value="C:plasma membrane"/>
    <property type="evidence" value="ECO:0007669"/>
    <property type="project" value="UniProtKB-SubCell"/>
</dbReference>
<dbReference type="Proteomes" id="UP000276029">
    <property type="component" value="Unassembled WGS sequence"/>
</dbReference>